<evidence type="ECO:0000256" key="1">
    <source>
        <dbReference type="SAM" id="Phobius"/>
    </source>
</evidence>
<evidence type="ECO:0000313" key="3">
    <source>
        <dbReference type="Proteomes" id="UP001302719"/>
    </source>
</evidence>
<sequence length="219" mass="24324">MNQILFFRHFSLCVGSLLGLVKDAGFWFLLAAGLVILVSSPVWGIVPHPSEFQILEAIKNGQEGARSRTPPDRLYWHFGISSEEVPQAHGFLMTKLNGIAVMSSHFALRGERLASQDIQRILDEKSLQVVVIIFGDSPTFAQDSYLLLKQGDRLIKPDRIRFDARATLLSPNQGPPMYRAKIVASFNYDVFDVLAQTTVKVFPGTGGEVTFDLDFASIP</sequence>
<reference evidence="2 3" key="1">
    <citation type="submission" date="2023-01" db="EMBL/GenBank/DDBJ databases">
        <title>Cultivation and genomic characterization of new, ubiquitous marine nitrite-oxidizing bacteria from the Nitrospirales.</title>
        <authorList>
            <person name="Mueller A.J."/>
            <person name="Daebeler A."/>
            <person name="Herbold C.W."/>
            <person name="Kirkegaard R.H."/>
            <person name="Daims H."/>
        </authorList>
    </citation>
    <scope>NUCLEOTIDE SEQUENCE [LARGE SCALE GENOMIC DNA]</scope>
    <source>
        <strain evidence="2 3">VA</strain>
    </source>
</reference>
<keyword evidence="1" id="KW-0812">Transmembrane</keyword>
<gene>
    <name evidence="2" type="ORF">PP769_13465</name>
</gene>
<name>A0AA96GB89_9BACT</name>
<keyword evidence="1" id="KW-1133">Transmembrane helix</keyword>
<dbReference type="Proteomes" id="UP001302719">
    <property type="component" value="Chromosome"/>
</dbReference>
<dbReference type="EMBL" id="CP116967">
    <property type="protein sequence ID" value="WNM56980.1"/>
    <property type="molecule type" value="Genomic_DNA"/>
</dbReference>
<proteinExistence type="predicted"/>
<feature type="transmembrane region" description="Helical" evidence="1">
    <location>
        <begin position="26"/>
        <end position="46"/>
    </location>
</feature>
<accession>A0AA96GB89</accession>
<organism evidence="2 3">
    <name type="scientific">Candidatus Nitrospira allomarina</name>
    <dbReference type="NCBI Taxonomy" id="3020900"/>
    <lineage>
        <taxon>Bacteria</taxon>
        <taxon>Pseudomonadati</taxon>
        <taxon>Nitrospirota</taxon>
        <taxon>Nitrospiria</taxon>
        <taxon>Nitrospirales</taxon>
        <taxon>Nitrospiraceae</taxon>
        <taxon>Nitrospira</taxon>
    </lineage>
</organism>
<keyword evidence="3" id="KW-1185">Reference proteome</keyword>
<dbReference type="AlphaFoldDB" id="A0AA96GB89"/>
<dbReference type="RefSeq" id="WP_312640945.1">
    <property type="nucleotide sequence ID" value="NZ_CP116967.1"/>
</dbReference>
<keyword evidence="1" id="KW-0472">Membrane</keyword>
<dbReference type="KEGG" id="nall:PP769_13465"/>
<protein>
    <submittedName>
        <fullName evidence="2">Uncharacterized protein</fullName>
    </submittedName>
</protein>
<evidence type="ECO:0000313" key="2">
    <source>
        <dbReference type="EMBL" id="WNM56980.1"/>
    </source>
</evidence>